<feature type="compositionally biased region" description="Basic residues" evidence="1">
    <location>
        <begin position="169"/>
        <end position="179"/>
    </location>
</feature>
<comment type="caution">
    <text evidence="2">The sequence shown here is derived from an EMBL/GenBank/DDBJ whole genome shotgun (WGS) entry which is preliminary data.</text>
</comment>
<reference evidence="2 3" key="1">
    <citation type="submission" date="2019-03" db="EMBL/GenBank/DDBJ databases">
        <title>Genomic Encyclopedia of Type Strains, Phase IV (KMG-IV): sequencing the most valuable type-strain genomes for metagenomic binning, comparative biology and taxonomic classification.</title>
        <authorList>
            <person name="Goeker M."/>
        </authorList>
    </citation>
    <scope>NUCLEOTIDE SEQUENCE [LARGE SCALE GENOMIC DNA]</scope>
    <source>
        <strain evidence="2 3">DSM 18555</strain>
    </source>
</reference>
<evidence type="ECO:0000313" key="3">
    <source>
        <dbReference type="Proteomes" id="UP000294737"/>
    </source>
</evidence>
<dbReference type="OrthoDB" id="5801582at2"/>
<dbReference type="PANTHER" id="PTHR38664:SF1">
    <property type="entry name" value="SLR0058 PROTEIN"/>
    <property type="match status" value="1"/>
</dbReference>
<keyword evidence="3" id="KW-1185">Reference proteome</keyword>
<dbReference type="EMBL" id="SNWF01000005">
    <property type="protein sequence ID" value="TDN90086.1"/>
    <property type="molecule type" value="Genomic_DNA"/>
</dbReference>
<feature type="compositionally biased region" description="Polar residues" evidence="1">
    <location>
        <begin position="8"/>
        <end position="22"/>
    </location>
</feature>
<gene>
    <name evidence="2" type="ORF">EV677_2159</name>
</gene>
<organism evidence="2 3">
    <name type="scientific">Herminiimonas fonticola</name>
    <dbReference type="NCBI Taxonomy" id="303380"/>
    <lineage>
        <taxon>Bacteria</taxon>
        <taxon>Pseudomonadati</taxon>
        <taxon>Pseudomonadota</taxon>
        <taxon>Betaproteobacteria</taxon>
        <taxon>Burkholderiales</taxon>
        <taxon>Oxalobacteraceae</taxon>
        <taxon>Herminiimonas</taxon>
    </lineage>
</organism>
<dbReference type="InterPro" id="IPR008769">
    <property type="entry name" value="PhaF_PhaI"/>
</dbReference>
<protein>
    <submittedName>
        <fullName evidence="2">Poly(Hydroxyalkanoate) granule-associated protein</fullName>
    </submittedName>
</protein>
<accession>A0A4R6G6G6</accession>
<dbReference type="AlphaFoldDB" id="A0A4R6G6G6"/>
<dbReference type="Pfam" id="PF05597">
    <property type="entry name" value="Phasin"/>
    <property type="match status" value="1"/>
</dbReference>
<feature type="region of interest" description="Disordered" evidence="1">
    <location>
        <begin position="169"/>
        <end position="188"/>
    </location>
</feature>
<name>A0A4R6G6G6_9BURK</name>
<sequence>MAKKLNKTAKSNPKQVNNGVHASAQQIWQAGLDALAKTQREGGKVISRLAKEGSSLQKRTRKIAEEKASDLSDGFLSITGSVGKQASDSWEKLEQVIEQTVTRSLISLGLSTQKELQALHKRIDGLTKSAVKKAADKKPTAKKATAKKAVKKTATKKVALKKVTVKPAAKKKTVAKKTATRTPAKAAK</sequence>
<proteinExistence type="predicted"/>
<evidence type="ECO:0000256" key="1">
    <source>
        <dbReference type="SAM" id="MobiDB-lite"/>
    </source>
</evidence>
<dbReference type="Proteomes" id="UP000294737">
    <property type="component" value="Unassembled WGS sequence"/>
</dbReference>
<dbReference type="PANTHER" id="PTHR38664">
    <property type="entry name" value="SLR0058 PROTEIN"/>
    <property type="match status" value="1"/>
</dbReference>
<evidence type="ECO:0000313" key="2">
    <source>
        <dbReference type="EMBL" id="TDN90086.1"/>
    </source>
</evidence>
<feature type="region of interest" description="Disordered" evidence="1">
    <location>
        <begin position="1"/>
        <end position="22"/>
    </location>
</feature>
<dbReference type="RefSeq" id="WP_112992148.1">
    <property type="nucleotide sequence ID" value="NZ_PTLZ01000002.1"/>
</dbReference>